<proteinExistence type="predicted"/>
<dbReference type="GO" id="GO:0016787">
    <property type="term" value="F:hydrolase activity"/>
    <property type="evidence" value="ECO:0007669"/>
    <property type="project" value="UniProtKB-KW"/>
</dbReference>
<organism evidence="1 2">
    <name type="scientific">Pararhizobium polonicum</name>
    <dbReference type="NCBI Taxonomy" id="1612624"/>
    <lineage>
        <taxon>Bacteria</taxon>
        <taxon>Pseudomonadati</taxon>
        <taxon>Pseudomonadota</taxon>
        <taxon>Alphaproteobacteria</taxon>
        <taxon>Hyphomicrobiales</taxon>
        <taxon>Rhizobiaceae</taxon>
        <taxon>Rhizobium/Agrobacterium group</taxon>
        <taxon>Pararhizobium</taxon>
    </lineage>
</organism>
<reference evidence="1 2" key="1">
    <citation type="journal article" date="2016" name="Syst. Appl. Microbiol.">
        <title>Pararhizobium polonicum sp. nov. isolated from tumors on stone fruit rootstocks.</title>
        <authorList>
            <person name="Pulawska J."/>
            <person name="Kuzmanovic N."/>
            <person name="Willems A."/>
            <person name="Pothier J.F."/>
        </authorList>
    </citation>
    <scope>NUCLEOTIDE SEQUENCE [LARGE SCALE GENOMIC DNA]</scope>
    <source>
        <strain evidence="1 2">F5.1</strain>
    </source>
</reference>
<protein>
    <submittedName>
        <fullName evidence="1">Alpha/beta hydrolase, PF06821 family protein</fullName>
    </submittedName>
</protein>
<comment type="caution">
    <text evidence="1">The sequence shown here is derived from an EMBL/GenBank/DDBJ whole genome shotgun (WGS) entry which is preliminary data.</text>
</comment>
<evidence type="ECO:0000313" key="1">
    <source>
        <dbReference type="EMBL" id="OBZ95957.1"/>
    </source>
</evidence>
<dbReference type="InterPro" id="IPR029058">
    <property type="entry name" value="AB_hydrolase_fold"/>
</dbReference>
<dbReference type="Pfam" id="PF06821">
    <property type="entry name" value="Ser_hydrolase"/>
    <property type="match status" value="1"/>
</dbReference>
<accession>A0A1C7P428</accession>
<dbReference type="STRING" id="1612624.ADU59_06075"/>
<gene>
    <name evidence="1" type="ORF">ADU59_06075</name>
</gene>
<sequence length="197" mass="20979">MSIIFAALTVFSGETMTDIIILPGIGGSGASHWQTLWQTADARMRRFQPSNWDRPELEDWIAALERDVGRSASPPLLVAHSLACLLVAHWQKVSTLPVAGAFLAAVPDPRSGAFPQEARDFADPPAGQLRMPSLIVASSNDPYGTIGYQRERAQAWGSGLVEIGAAGHINGQSGLGDWPHGRNLLTAFVAGTAASRP</sequence>
<dbReference type="InterPro" id="IPR010662">
    <property type="entry name" value="RBBP9/YdeN"/>
</dbReference>
<dbReference type="AlphaFoldDB" id="A0A1C7P428"/>
<dbReference type="Proteomes" id="UP000093111">
    <property type="component" value="Unassembled WGS sequence"/>
</dbReference>
<name>A0A1C7P428_9HYPH</name>
<evidence type="ECO:0000313" key="2">
    <source>
        <dbReference type="Proteomes" id="UP000093111"/>
    </source>
</evidence>
<dbReference type="Gene3D" id="3.40.50.1820">
    <property type="entry name" value="alpha/beta hydrolase"/>
    <property type="match status" value="1"/>
</dbReference>
<keyword evidence="2" id="KW-1185">Reference proteome</keyword>
<keyword evidence="1" id="KW-0378">Hydrolase</keyword>
<dbReference type="EMBL" id="LGLV01000005">
    <property type="protein sequence ID" value="OBZ95957.1"/>
    <property type="molecule type" value="Genomic_DNA"/>
</dbReference>
<dbReference type="PATRIC" id="fig|1612624.7.peg.1274"/>
<dbReference type="SUPFAM" id="SSF53474">
    <property type="entry name" value="alpha/beta-Hydrolases"/>
    <property type="match status" value="1"/>
</dbReference>